<name>A0ACC4DE02_PURLI</name>
<protein>
    <submittedName>
        <fullName evidence="1">Uncharacterized protein</fullName>
    </submittedName>
</protein>
<evidence type="ECO:0000313" key="1">
    <source>
        <dbReference type="EMBL" id="KAL3954273.1"/>
    </source>
</evidence>
<organism evidence="1 2">
    <name type="scientific">Purpureocillium lilacinum</name>
    <name type="common">Paecilomyces lilacinus</name>
    <dbReference type="NCBI Taxonomy" id="33203"/>
    <lineage>
        <taxon>Eukaryota</taxon>
        <taxon>Fungi</taxon>
        <taxon>Dikarya</taxon>
        <taxon>Ascomycota</taxon>
        <taxon>Pezizomycotina</taxon>
        <taxon>Sordariomycetes</taxon>
        <taxon>Hypocreomycetidae</taxon>
        <taxon>Hypocreales</taxon>
        <taxon>Ophiocordycipitaceae</taxon>
        <taxon>Purpureocillium</taxon>
    </lineage>
</organism>
<sequence>MRELMELVGPPRRLTSAPLPFCLMALVLKCIALTAQIFWVFCQTTKKSPRHRHGSERLAHRHLHLRTHSSFAMATIVPPPSKRQRREDLERTQIQQDVTAASGPAGSFKARFLDGDGKQVCDVIEVPLADASEKNLSLLLNTLLAREREDFLPYRFRIHIPDSDIIVDQYPTDLLQLLRSHGIENPFETTVTLTAEPQSVFKVQAVTRMSHRIPGHGEAILAAQFSPATSSRLATGSGDKTARIWDTETGTPKYTLSGHTHWVLCVAWSPDGARLATGSMDKSVRLWDPQTGKPMGSGP</sequence>
<dbReference type="EMBL" id="JBGNUJ010000011">
    <property type="protein sequence ID" value="KAL3954273.1"/>
    <property type="molecule type" value="Genomic_DNA"/>
</dbReference>
<comment type="caution">
    <text evidence="1">The sequence shown here is derived from an EMBL/GenBank/DDBJ whole genome shotgun (WGS) entry which is preliminary data.</text>
</comment>
<keyword evidence="2" id="KW-1185">Reference proteome</keyword>
<gene>
    <name evidence="1" type="ORF">ACCO45_012229</name>
</gene>
<reference evidence="1" key="1">
    <citation type="submission" date="2024-12" db="EMBL/GenBank/DDBJ databases">
        <title>Comparative genomics and development of molecular markers within Purpureocillium lilacinum and among Purpureocillium species.</title>
        <authorList>
            <person name="Yeh Z.-Y."/>
            <person name="Ni N.-T."/>
            <person name="Lo P.-H."/>
            <person name="Mushyakhwo K."/>
            <person name="Lin C.-F."/>
            <person name="Nai Y.-S."/>
        </authorList>
    </citation>
    <scope>NUCLEOTIDE SEQUENCE</scope>
    <source>
        <strain evidence="1">NCHU-NPUST-175</strain>
    </source>
</reference>
<dbReference type="Proteomes" id="UP001638806">
    <property type="component" value="Unassembled WGS sequence"/>
</dbReference>
<proteinExistence type="predicted"/>
<evidence type="ECO:0000313" key="2">
    <source>
        <dbReference type="Proteomes" id="UP001638806"/>
    </source>
</evidence>
<accession>A0ACC4DE02</accession>